<dbReference type="PANTHER" id="PTHR19848:SF8">
    <property type="entry name" value="F-BOX AND WD REPEAT DOMAIN CONTAINING 7"/>
    <property type="match status" value="1"/>
</dbReference>
<dbReference type="AlphaFoldDB" id="A0A4Q9MM42"/>
<dbReference type="OrthoDB" id="194358at2759"/>
<keyword evidence="1 3" id="KW-0853">WD repeat</keyword>
<sequence>MLTSIRSSLAVRELELASLTFPSVSELVRLLISVPTLSVLHCTNIEFQGKDVQPDLVKCRLDRLPEISSLTIVDTHFSLAQTLIPRYCRSLQSLCLGISNTGKHIDQGTALRRHADHNQEASSPANIVTPPAADQLRALIASATLVRDLTLRIVVHGSTLDLVLNIVSNVLQALRLPLLHNFELEIHCDSSAELALATRTKSVEGICNAIDELLLSHNFGLVHVSVHSRRQRIKLLRPQFERLFPCLHTRGILQVSTHSTTGHADSVGHDLAVDALAVSPDGRFLATGSPDGTLVLWAAHPLYSSPRPAQEWLVGNAHHTARALSFSPDSRRLAICAGSVCRTIVWAPHPQQNKNGSGSGRSARWLLHPDAHATLQVWDPAAGARLLVLGRGGYVPTVCMADGAYVMDDNFTSFAHPACDAARLYRQHASAGDEPWRATHGVAHGAVSVSVPARRESGRGGESESTPRRLIAAKCVSPDGQYAAYASGNYSAVRVVRLVDRVCVRELDVHHAEVTLLAFAVLRDDRGMEKEGLVSTARDGAVCFTALQLD</sequence>
<keyword evidence="2" id="KW-0677">Repeat</keyword>
<evidence type="ECO:0000256" key="2">
    <source>
        <dbReference type="ARBA" id="ARBA00022737"/>
    </source>
</evidence>
<dbReference type="SUPFAM" id="SSF50998">
    <property type="entry name" value="Quinoprotein alcohol dehydrogenase-like"/>
    <property type="match status" value="1"/>
</dbReference>
<dbReference type="Pfam" id="PF00400">
    <property type="entry name" value="WD40"/>
    <property type="match status" value="1"/>
</dbReference>
<feature type="repeat" description="WD" evidence="3">
    <location>
        <begin position="266"/>
        <end position="297"/>
    </location>
</feature>
<dbReference type="SMART" id="SM00320">
    <property type="entry name" value="WD40"/>
    <property type="match status" value="3"/>
</dbReference>
<dbReference type="PANTHER" id="PTHR19848">
    <property type="entry name" value="WD40 REPEAT PROTEIN"/>
    <property type="match status" value="1"/>
</dbReference>
<dbReference type="InterPro" id="IPR011047">
    <property type="entry name" value="Quinoprotein_ADH-like_sf"/>
</dbReference>
<evidence type="ECO:0000256" key="3">
    <source>
        <dbReference type="PROSITE-ProRule" id="PRU00221"/>
    </source>
</evidence>
<dbReference type="Gene3D" id="2.130.10.10">
    <property type="entry name" value="YVTN repeat-like/Quinoprotein amine dehydrogenase"/>
    <property type="match status" value="1"/>
</dbReference>
<name>A0A4Q9MM42_9APHY</name>
<dbReference type="InterPro" id="IPR015943">
    <property type="entry name" value="WD40/YVTN_repeat-like_dom_sf"/>
</dbReference>
<proteinExistence type="predicted"/>
<accession>A0A4Q9MM42</accession>
<dbReference type="InterPro" id="IPR001680">
    <property type="entry name" value="WD40_rpt"/>
</dbReference>
<dbReference type="PROSITE" id="PS50294">
    <property type="entry name" value="WD_REPEATS_REGION"/>
    <property type="match status" value="1"/>
</dbReference>
<dbReference type="Proteomes" id="UP000292957">
    <property type="component" value="Unassembled WGS sequence"/>
</dbReference>
<dbReference type="EMBL" id="ML143427">
    <property type="protein sequence ID" value="TBU27928.1"/>
    <property type="molecule type" value="Genomic_DNA"/>
</dbReference>
<evidence type="ECO:0000256" key="1">
    <source>
        <dbReference type="ARBA" id="ARBA00022574"/>
    </source>
</evidence>
<reference evidence="4" key="1">
    <citation type="submission" date="2019-01" db="EMBL/GenBank/DDBJ databases">
        <title>Draft genome sequences of three monokaryotic isolates of the white-rot basidiomycete fungus Dichomitus squalens.</title>
        <authorList>
            <consortium name="DOE Joint Genome Institute"/>
            <person name="Lopez S.C."/>
            <person name="Andreopoulos B."/>
            <person name="Pangilinan J."/>
            <person name="Lipzen A."/>
            <person name="Riley R."/>
            <person name="Ahrendt S."/>
            <person name="Ng V."/>
            <person name="Barry K."/>
            <person name="Daum C."/>
            <person name="Grigoriev I.V."/>
            <person name="Hilden K.S."/>
            <person name="Makela M.R."/>
            <person name="de Vries R.P."/>
        </authorList>
    </citation>
    <scope>NUCLEOTIDE SEQUENCE [LARGE SCALE GENOMIC DNA]</scope>
    <source>
        <strain evidence="4">OM18370.1</strain>
    </source>
</reference>
<gene>
    <name evidence="4" type="ORF">BD311DRAFT_739698</name>
</gene>
<organism evidence="4">
    <name type="scientific">Dichomitus squalens</name>
    <dbReference type="NCBI Taxonomy" id="114155"/>
    <lineage>
        <taxon>Eukaryota</taxon>
        <taxon>Fungi</taxon>
        <taxon>Dikarya</taxon>
        <taxon>Basidiomycota</taxon>
        <taxon>Agaricomycotina</taxon>
        <taxon>Agaricomycetes</taxon>
        <taxon>Polyporales</taxon>
        <taxon>Polyporaceae</taxon>
        <taxon>Dichomitus</taxon>
    </lineage>
</organism>
<evidence type="ECO:0000313" key="4">
    <source>
        <dbReference type="EMBL" id="TBU27928.1"/>
    </source>
</evidence>
<protein>
    <submittedName>
        <fullName evidence="4">Uncharacterized protein</fullName>
    </submittedName>
</protein>
<dbReference type="PROSITE" id="PS50082">
    <property type="entry name" value="WD_REPEATS_2"/>
    <property type="match status" value="1"/>
</dbReference>